<dbReference type="GO" id="GO:0005654">
    <property type="term" value="C:nucleoplasm"/>
    <property type="evidence" value="ECO:0000318"/>
    <property type="project" value="GO_Central"/>
</dbReference>
<dbReference type="STRING" id="237631.A0A0D1BW50"/>
<dbReference type="KEGG" id="uma:UMAG_05262"/>
<dbReference type="GeneID" id="23565199"/>
<proteinExistence type="predicted"/>
<accession>A0A0D1BW50</accession>
<feature type="compositionally biased region" description="Low complexity" evidence="1">
    <location>
        <begin position="515"/>
        <end position="531"/>
    </location>
</feature>
<dbReference type="GO" id="GO:0006357">
    <property type="term" value="P:regulation of transcription by RNA polymerase II"/>
    <property type="evidence" value="ECO:0000318"/>
    <property type="project" value="GO_Central"/>
</dbReference>
<dbReference type="EMBL" id="CM003158">
    <property type="protein sequence ID" value="KIS66262.1"/>
    <property type="molecule type" value="Genomic_DNA"/>
</dbReference>
<feature type="region of interest" description="Disordered" evidence="1">
    <location>
        <begin position="853"/>
        <end position="875"/>
    </location>
</feature>
<feature type="compositionally biased region" description="Polar residues" evidence="1">
    <location>
        <begin position="857"/>
        <end position="875"/>
    </location>
</feature>
<dbReference type="PANTHER" id="PTHR12656:SF5">
    <property type="entry name" value="TRITHORAX GROUP PROTEIN OSA"/>
    <property type="match status" value="1"/>
</dbReference>
<dbReference type="RefSeq" id="XP_011391984.1">
    <property type="nucleotide sequence ID" value="XM_011393682.1"/>
</dbReference>
<organism evidence="3 4">
    <name type="scientific">Mycosarcoma maydis</name>
    <name type="common">Corn smut fungus</name>
    <name type="synonym">Ustilago maydis</name>
    <dbReference type="NCBI Taxonomy" id="5270"/>
    <lineage>
        <taxon>Eukaryota</taxon>
        <taxon>Fungi</taxon>
        <taxon>Dikarya</taxon>
        <taxon>Basidiomycota</taxon>
        <taxon>Ustilaginomycotina</taxon>
        <taxon>Ustilaginomycetes</taxon>
        <taxon>Ustilaginales</taxon>
        <taxon>Ustilaginaceae</taxon>
        <taxon>Mycosarcoma</taxon>
    </lineage>
</organism>
<feature type="region of interest" description="Disordered" evidence="1">
    <location>
        <begin position="510"/>
        <end position="531"/>
    </location>
</feature>
<gene>
    <name evidence="3" type="ORF">UMAG_05262</name>
</gene>
<dbReference type="GO" id="GO:0035060">
    <property type="term" value="C:brahma complex"/>
    <property type="evidence" value="ECO:0007669"/>
    <property type="project" value="InterPro"/>
</dbReference>
<evidence type="ECO:0000313" key="3">
    <source>
        <dbReference type="EMBL" id="KIS66262.1"/>
    </source>
</evidence>
<feature type="region of interest" description="Disordered" evidence="1">
    <location>
        <begin position="87"/>
        <end position="126"/>
    </location>
</feature>
<dbReference type="GO" id="GO:0045893">
    <property type="term" value="P:positive regulation of DNA-templated transcription"/>
    <property type="evidence" value="ECO:0000318"/>
    <property type="project" value="GO_Central"/>
</dbReference>
<dbReference type="PANTHER" id="PTHR12656">
    <property type="entry name" value="BRG-1 ASSOCIATED FACTOR 250 BAF250"/>
    <property type="match status" value="1"/>
</dbReference>
<dbReference type="OMA" id="ERGIAWM"/>
<name>A0A0D1BW50_MYCMD</name>
<dbReference type="PROSITE" id="PS51526">
    <property type="entry name" value="RFX_DBD"/>
    <property type="match status" value="1"/>
</dbReference>
<feature type="compositionally biased region" description="Polar residues" evidence="1">
    <location>
        <begin position="91"/>
        <end position="117"/>
    </location>
</feature>
<evidence type="ECO:0000256" key="1">
    <source>
        <dbReference type="SAM" id="MobiDB-lite"/>
    </source>
</evidence>
<protein>
    <recommendedName>
        <fullName evidence="2">RFX-type winged-helix domain-containing protein</fullName>
    </recommendedName>
</protein>
<feature type="domain" description="RFX-type winged-helix" evidence="2">
    <location>
        <begin position="623"/>
        <end position="701"/>
    </location>
</feature>
<dbReference type="GO" id="GO:0006338">
    <property type="term" value="P:chromatin remodeling"/>
    <property type="evidence" value="ECO:0007669"/>
    <property type="project" value="InterPro"/>
</dbReference>
<feature type="region of interest" description="Disordered" evidence="1">
    <location>
        <begin position="378"/>
        <end position="401"/>
    </location>
</feature>
<reference evidence="3 4" key="1">
    <citation type="journal article" date="2006" name="Nature">
        <title>Insights from the genome of the biotrophic fungal plant pathogen Ustilago maydis.</title>
        <authorList>
            <person name="Kamper J."/>
            <person name="Kahmann R."/>
            <person name="Bolker M."/>
            <person name="Ma L.J."/>
            <person name="Brefort T."/>
            <person name="Saville B.J."/>
            <person name="Banuett F."/>
            <person name="Kronstad J.W."/>
            <person name="Gold S.E."/>
            <person name="Muller O."/>
            <person name="Perlin M.H."/>
            <person name="Wosten H.A."/>
            <person name="de Vries R."/>
            <person name="Ruiz-Herrera J."/>
            <person name="Reynaga-Pena C.G."/>
            <person name="Snetselaar K."/>
            <person name="McCann M."/>
            <person name="Perez-Martin J."/>
            <person name="Feldbrugge M."/>
            <person name="Basse C.W."/>
            <person name="Steinberg G."/>
            <person name="Ibeas J.I."/>
            <person name="Holloman W."/>
            <person name="Guzman P."/>
            <person name="Farman M."/>
            <person name="Stajich J.E."/>
            <person name="Sentandreu R."/>
            <person name="Gonzalez-Prieto J.M."/>
            <person name="Kennell J.C."/>
            <person name="Molina L."/>
            <person name="Schirawski J."/>
            <person name="Mendoza-Mendoza A."/>
            <person name="Greilinger D."/>
            <person name="Munch K."/>
            <person name="Rossel N."/>
            <person name="Scherer M."/>
            <person name="Vranes M."/>
            <person name="Ladendorf O."/>
            <person name="Vincon V."/>
            <person name="Fuchs U."/>
            <person name="Sandrock B."/>
            <person name="Meng S."/>
            <person name="Ho E.C."/>
            <person name="Cahill M.J."/>
            <person name="Boyce K.J."/>
            <person name="Klose J."/>
            <person name="Klosterman S.J."/>
            <person name="Deelstra H.J."/>
            <person name="Ortiz-Castellanos L."/>
            <person name="Li W."/>
            <person name="Sanchez-Alonso P."/>
            <person name="Schreier P.H."/>
            <person name="Hauser-Hahn I."/>
            <person name="Vaupel M."/>
            <person name="Koopmann E."/>
            <person name="Friedrich G."/>
            <person name="Voss H."/>
            <person name="Schluter T."/>
            <person name="Margolis J."/>
            <person name="Platt D."/>
            <person name="Swimmer C."/>
            <person name="Gnirke A."/>
            <person name="Chen F."/>
            <person name="Vysotskaia V."/>
            <person name="Mannhaupt G."/>
            <person name="Guldener U."/>
            <person name="Munsterkotter M."/>
            <person name="Haase D."/>
            <person name="Oesterheld M."/>
            <person name="Mewes H.W."/>
            <person name="Mauceli E.W."/>
            <person name="DeCaprio D."/>
            <person name="Wade C.M."/>
            <person name="Butler J."/>
            <person name="Young S."/>
            <person name="Jaffe D.B."/>
            <person name="Calvo S."/>
            <person name="Nusbaum C."/>
            <person name="Galagan J."/>
            <person name="Birren B.W."/>
        </authorList>
    </citation>
    <scope>NUCLEOTIDE SEQUENCE [LARGE SCALE GENOMIC DNA]</scope>
    <source>
        <strain evidence="4">DSM 14603 / FGSC 9021 / UM521</strain>
    </source>
</reference>
<dbReference type="GO" id="GO:0016514">
    <property type="term" value="C:SWI/SNF complex"/>
    <property type="evidence" value="ECO:0000318"/>
    <property type="project" value="GO_Central"/>
</dbReference>
<dbReference type="InterPro" id="IPR021906">
    <property type="entry name" value="BAF250/Osa"/>
</dbReference>
<evidence type="ECO:0000313" key="4">
    <source>
        <dbReference type="Proteomes" id="UP000000561"/>
    </source>
</evidence>
<dbReference type="AlphaFoldDB" id="A0A0D1BW50"/>
<dbReference type="Proteomes" id="UP000000561">
    <property type="component" value="Chromosome 19"/>
</dbReference>
<feature type="region of interest" description="Disordered" evidence="1">
    <location>
        <begin position="943"/>
        <end position="984"/>
    </location>
</feature>
<evidence type="ECO:0000259" key="2">
    <source>
        <dbReference type="PROSITE" id="PS51526"/>
    </source>
</evidence>
<dbReference type="eggNOG" id="ENOG502S6SH">
    <property type="taxonomic scope" value="Eukaryota"/>
</dbReference>
<dbReference type="VEuPathDB" id="FungiDB:UMAG_05262"/>
<sequence length="1059" mass="115202">MSTYSQHTPSAGAAYVAASPGVIRSQNLAYVAQPPQMGQGMPMLPYPHQPQQHPGFPAQHLPPFPHTPNHSRAIASLPSHGRHMHAMPTPTHRSQATPAKPQTPSTMLQHRPSSTRLPQLPADASVPFKRPKTVGDGFEAPYLVPGPSNRILLSLKSGLPSQIDWALSRLVSLTSGHRDQASREFTLDSVPGLTDALLSYVRRIHAALTDQHPSLWAAPYFEQPVDTPDVGIGAPGDGGHQGLSTSQQISSTNSLSAQVNRLDSRRVPRSTSDVSHAVLMRRALEAALSLRNLALHSSNVRSLASTKGIFNLIRDVLQLPITAVHPHGHSNLASDSQHEDGWCEIEGIAELRLYFLDLLETLASKVLLTKRAPPLTLASPTPSHVNGHGHGQSSAVGQARQLKTDATTASDDIFATLLSLALHSNDRAMLLGSMRCLTTMAANERNELAFVEVTLADGQQSPGLLQRCVELLPLTQDTELLDGALDLMYQLVCIGNNAIKIAASPVSDAPRRVSSAKSKNKASASPNASHSFSVHASAKTAALVRLLSRNLQLGRSMWERLIPLRVPNSWLSDIPSRQVETMRRRRELEIRIANETPQERAKRKRLTPQERQSLAGLKEPERGIAWMKMVFQRDQAQEVTQMEFWTAYKEEFGQQIDVPLQPAAELIRTVSQVIPNASAMVVPAQDGKPQRFVIRGIAVKERDPEKLEPFRCHWSTCPAAQTNSLESQRSHAKLHAEYASDGRCRWRQCDFDVKLSCGAAATAQDHKRVLVAHVLTHLKSDDAETRLAKPSKRRADIVVDDDLRIVSGATHTGEAVQLLTAKVNGARMLRGKRDSEGVETVFTLAKAATQAKGDANRQVNRHTATTNGAPSNGTIDNPGCYILDVTRTPTVGNEDNPSPQGPAYTSILILRMLARRAASLLQKAGSKQNAEVQLKEDAASIRGQGDEKFGLPLPANFGSSDRAKRGEVGDTNQANGYAAGDISGLDEEDEDYECTAAWAVEAATRLLDAVQGVEEELMHHSSQNDILSSYINDTLVELHRRPDDAPSGSSLAEVDPQLA</sequence>
<dbReference type="InterPro" id="IPR003150">
    <property type="entry name" value="DNA-bd_RFX"/>
</dbReference>
<keyword evidence="4" id="KW-1185">Reference proteome</keyword>
<feature type="region of interest" description="Disordered" evidence="1">
    <location>
        <begin position="1040"/>
        <end position="1059"/>
    </location>
</feature>
<dbReference type="GO" id="GO:0003677">
    <property type="term" value="F:DNA binding"/>
    <property type="evidence" value="ECO:0007669"/>
    <property type="project" value="InterPro"/>
</dbReference>
<dbReference type="OrthoDB" id="338531at2759"/>
<dbReference type="InParanoid" id="A0A0D1BW50"/>
<dbReference type="FunCoup" id="A0A0D1BW50">
    <property type="interactions" value="5"/>
</dbReference>